<evidence type="ECO:0000313" key="2">
    <source>
        <dbReference type="EMBL" id="GAA3720356.1"/>
    </source>
</evidence>
<evidence type="ECO:0000256" key="1">
    <source>
        <dbReference type="SAM" id="Phobius"/>
    </source>
</evidence>
<keyword evidence="1" id="KW-0812">Transmembrane</keyword>
<reference evidence="3" key="1">
    <citation type="journal article" date="2019" name="Int. J. Syst. Evol. Microbiol.">
        <title>The Global Catalogue of Microorganisms (GCM) 10K type strain sequencing project: providing services to taxonomists for standard genome sequencing and annotation.</title>
        <authorList>
            <consortium name="The Broad Institute Genomics Platform"/>
            <consortium name="The Broad Institute Genome Sequencing Center for Infectious Disease"/>
            <person name="Wu L."/>
            <person name="Ma J."/>
        </authorList>
    </citation>
    <scope>NUCLEOTIDE SEQUENCE [LARGE SCALE GENOMIC DNA]</scope>
    <source>
        <strain evidence="3">JCM 16904</strain>
    </source>
</reference>
<evidence type="ECO:0000313" key="3">
    <source>
        <dbReference type="Proteomes" id="UP001500902"/>
    </source>
</evidence>
<organism evidence="2 3">
    <name type="scientific">Nonomuraea antimicrobica</name>
    <dbReference type="NCBI Taxonomy" id="561173"/>
    <lineage>
        <taxon>Bacteria</taxon>
        <taxon>Bacillati</taxon>
        <taxon>Actinomycetota</taxon>
        <taxon>Actinomycetes</taxon>
        <taxon>Streptosporangiales</taxon>
        <taxon>Streptosporangiaceae</taxon>
        <taxon>Nonomuraea</taxon>
    </lineage>
</organism>
<dbReference type="Proteomes" id="UP001500902">
    <property type="component" value="Unassembled WGS sequence"/>
</dbReference>
<comment type="caution">
    <text evidence="2">The sequence shown here is derived from an EMBL/GenBank/DDBJ whole genome shotgun (WGS) entry which is preliminary data.</text>
</comment>
<sequence length="172" mass="18260">MNPIETLVRNFQDLVAQVPDIVQPLIVMLAGAIPFIEGEGASPIGVLGGIHPIVAGIAAASGNFLSVLAVVLLSTRVRTTAAARRARRVETPAEPKPESKGRQRFRRYLVRFGVPGASILGPLAIPTQFTSAMLVASGTPRGWVLLWQAVAILVWTTVTTTLSWGMLTALLA</sequence>
<protein>
    <recommendedName>
        <fullName evidence="4">Small multidrug efflux protein</fullName>
    </recommendedName>
</protein>
<keyword evidence="3" id="KW-1185">Reference proteome</keyword>
<keyword evidence="1" id="KW-1133">Transmembrane helix</keyword>
<dbReference type="RefSeq" id="WP_344897350.1">
    <property type="nucleotide sequence ID" value="NZ_BAAAZP010000241.1"/>
</dbReference>
<accession>A0ABP7EK98</accession>
<feature type="transmembrane region" description="Helical" evidence="1">
    <location>
        <begin position="108"/>
        <end position="125"/>
    </location>
</feature>
<dbReference type="EMBL" id="BAAAZP010000241">
    <property type="protein sequence ID" value="GAA3720356.1"/>
    <property type="molecule type" value="Genomic_DNA"/>
</dbReference>
<gene>
    <name evidence="2" type="ORF">GCM10022224_102930</name>
</gene>
<evidence type="ECO:0008006" key="4">
    <source>
        <dbReference type="Google" id="ProtNLM"/>
    </source>
</evidence>
<proteinExistence type="predicted"/>
<name>A0ABP7EK98_9ACTN</name>
<keyword evidence="1" id="KW-0472">Membrane</keyword>
<feature type="transmembrane region" description="Helical" evidence="1">
    <location>
        <begin position="145"/>
        <end position="171"/>
    </location>
</feature>
<feature type="transmembrane region" description="Helical" evidence="1">
    <location>
        <begin position="53"/>
        <end position="75"/>
    </location>
</feature>